<gene>
    <name evidence="9" type="ORF">PoB_005401100</name>
</gene>
<feature type="compositionally biased region" description="Basic and acidic residues" evidence="7">
    <location>
        <begin position="93"/>
        <end position="103"/>
    </location>
</feature>
<dbReference type="GO" id="GO:0005794">
    <property type="term" value="C:Golgi apparatus"/>
    <property type="evidence" value="ECO:0007669"/>
    <property type="project" value="TreeGrafter"/>
</dbReference>
<dbReference type="PANTHER" id="PTHR23157">
    <property type="entry name" value="GRIP AND COILED-COIL DOMAIN-CONTAINING PROTEIN 1"/>
    <property type="match status" value="1"/>
</dbReference>
<feature type="region of interest" description="Disordered" evidence="7">
    <location>
        <begin position="54"/>
        <end position="103"/>
    </location>
</feature>
<evidence type="ECO:0000256" key="4">
    <source>
        <dbReference type="ARBA" id="ARBA00023054"/>
    </source>
</evidence>
<comment type="caution">
    <text evidence="9">The sequence shown here is derived from an EMBL/GenBank/DDBJ whole genome shotgun (WGS) entry which is preliminary data.</text>
</comment>
<dbReference type="InterPro" id="IPR051952">
    <property type="entry name" value="Golgi-autophagy_related"/>
</dbReference>
<evidence type="ECO:0000256" key="6">
    <source>
        <dbReference type="SAM" id="Coils"/>
    </source>
</evidence>
<dbReference type="InterPro" id="IPR000237">
    <property type="entry name" value="GRIP_dom"/>
</dbReference>
<name>A0AAV4BWF5_9GAST</name>
<dbReference type="Pfam" id="PF01465">
    <property type="entry name" value="GRIP"/>
    <property type="match status" value="1"/>
</dbReference>
<accession>A0AAV4BWF5</accession>
<keyword evidence="5" id="KW-0472">Membrane</keyword>
<keyword evidence="4 6" id="KW-0175">Coiled coil</keyword>
<dbReference type="EMBL" id="BLXT01005922">
    <property type="protein sequence ID" value="GFO27506.1"/>
    <property type="molecule type" value="Genomic_DNA"/>
</dbReference>
<protein>
    <submittedName>
        <fullName evidence="9">Grip and coiled-coil domain-containing protein 1</fullName>
    </submittedName>
</protein>
<evidence type="ECO:0000256" key="7">
    <source>
        <dbReference type="SAM" id="MobiDB-lite"/>
    </source>
</evidence>
<evidence type="ECO:0000256" key="3">
    <source>
        <dbReference type="ARBA" id="ARBA00022490"/>
    </source>
</evidence>
<sequence length="745" mass="84717">MEKASRAELIETVSAQKEQLQLYKNKLRDVVSAYKSVVKEKEALEASFSALNSVTKDGSNYDAASETSSEGDGAKRSDEGENTVSPEDPLGVNKKETKDDNSALREQIRTLSTSLTTLSQEKNKLEASFIAERKQLKHELEEIQFSLGEEKKHSAKQAEELEAQISELKSRIRSHQLEREKEETDHALMLRELQTLLAKERSSKELLEVRLEEAQNVAKNSTATATEPAISQVYELQIQQLQEELRKVRDRLKSAEVKASQPSPFVVELQKEMANLKADYQLQVETERQKAVEAETRLRTQSRQNEERVSSLEAKLSELSQVVGNYERTKFQDQQAISKLKERVTQLDLENTALAKAAHISPEKQENVEGDSLDAEQIVDKIMQLRKQLRSAVEKSENQINLASIFVEDLNKADEESPRCREYKQELESIKEEFERYKLRAQSVLKNKNKESGPSKETELLKGQVSELRDKLRMTNFHHREECDEFQAKVENLSKALLAQEEKFKADLAGIKAEHRKEIGELELEARKQRERTVSMLAEKDVEIHRLRAFTGQGSGAGGYDSYFSSSYWSVHGSDSGCDGHDKKLHYQPSGRSSTGAEAEGGACDEEAEAVTKLLDLPRGVQNEAAFLHFAQERSRMEVAMSGLRKQKRELESALRDLHVSAAQKEEQLREEVQKLTEHFAEIDRHTSREGANVEYLKNVLLQFLTSVDVDGKRSMLKALMTILQFSPRERQRVELAHSRGWWGS</sequence>
<comment type="subcellular location">
    <subcellularLocation>
        <location evidence="2">Cytoplasm</location>
    </subcellularLocation>
    <subcellularLocation>
        <location evidence="1">Endomembrane system</location>
        <topology evidence="1">Peripheral membrane protein</topology>
    </subcellularLocation>
</comment>
<evidence type="ECO:0000256" key="5">
    <source>
        <dbReference type="ARBA" id="ARBA00023136"/>
    </source>
</evidence>
<reference evidence="9 10" key="1">
    <citation type="journal article" date="2021" name="Elife">
        <title>Chloroplast acquisition without the gene transfer in kleptoplastic sea slugs, Plakobranchus ocellatus.</title>
        <authorList>
            <person name="Maeda T."/>
            <person name="Takahashi S."/>
            <person name="Yoshida T."/>
            <person name="Shimamura S."/>
            <person name="Takaki Y."/>
            <person name="Nagai Y."/>
            <person name="Toyoda A."/>
            <person name="Suzuki Y."/>
            <person name="Arimoto A."/>
            <person name="Ishii H."/>
            <person name="Satoh N."/>
            <person name="Nishiyama T."/>
            <person name="Hasebe M."/>
            <person name="Maruyama T."/>
            <person name="Minagawa J."/>
            <person name="Obokata J."/>
            <person name="Shigenobu S."/>
        </authorList>
    </citation>
    <scope>NUCLEOTIDE SEQUENCE [LARGE SCALE GENOMIC DNA]</scope>
</reference>
<keyword evidence="3" id="KW-0963">Cytoplasm</keyword>
<evidence type="ECO:0000313" key="10">
    <source>
        <dbReference type="Proteomes" id="UP000735302"/>
    </source>
</evidence>
<keyword evidence="10" id="KW-1185">Reference proteome</keyword>
<dbReference type="SMART" id="SM00755">
    <property type="entry name" value="Grip"/>
    <property type="match status" value="1"/>
</dbReference>
<dbReference type="Proteomes" id="UP000735302">
    <property type="component" value="Unassembled WGS sequence"/>
</dbReference>
<feature type="coiled-coil region" evidence="6">
    <location>
        <begin position="483"/>
        <end position="532"/>
    </location>
</feature>
<dbReference type="PANTHER" id="PTHR23157:SF25">
    <property type="entry name" value="GRIP AND COILED-COIL DOMAIN-CONTAINING PROTEIN 1"/>
    <property type="match status" value="1"/>
</dbReference>
<feature type="domain" description="GRIP" evidence="8">
    <location>
        <begin position="687"/>
        <end position="737"/>
    </location>
</feature>
<evidence type="ECO:0000259" key="8">
    <source>
        <dbReference type="PROSITE" id="PS50913"/>
    </source>
</evidence>
<evidence type="ECO:0000313" key="9">
    <source>
        <dbReference type="EMBL" id="GFO27506.1"/>
    </source>
</evidence>
<evidence type="ECO:0000256" key="2">
    <source>
        <dbReference type="ARBA" id="ARBA00004496"/>
    </source>
</evidence>
<proteinExistence type="predicted"/>
<feature type="coiled-coil region" evidence="6">
    <location>
        <begin position="634"/>
        <end position="686"/>
    </location>
</feature>
<dbReference type="Gene3D" id="1.10.220.60">
    <property type="entry name" value="GRIP domain"/>
    <property type="match status" value="1"/>
</dbReference>
<feature type="coiled-coil region" evidence="6">
    <location>
        <begin position="151"/>
        <end position="329"/>
    </location>
</feature>
<feature type="region of interest" description="Disordered" evidence="7">
    <location>
        <begin position="582"/>
        <end position="604"/>
    </location>
</feature>
<feature type="coiled-coil region" evidence="6">
    <location>
        <begin position="375"/>
        <end position="447"/>
    </location>
</feature>
<organism evidence="9 10">
    <name type="scientific">Plakobranchus ocellatus</name>
    <dbReference type="NCBI Taxonomy" id="259542"/>
    <lineage>
        <taxon>Eukaryota</taxon>
        <taxon>Metazoa</taxon>
        <taxon>Spiralia</taxon>
        <taxon>Lophotrochozoa</taxon>
        <taxon>Mollusca</taxon>
        <taxon>Gastropoda</taxon>
        <taxon>Heterobranchia</taxon>
        <taxon>Euthyneura</taxon>
        <taxon>Panpulmonata</taxon>
        <taxon>Sacoglossa</taxon>
        <taxon>Placobranchoidea</taxon>
        <taxon>Plakobranchidae</taxon>
        <taxon>Plakobranchus</taxon>
    </lineage>
</organism>
<dbReference type="AlphaFoldDB" id="A0AAV4BWF5"/>
<dbReference type="PROSITE" id="PS50913">
    <property type="entry name" value="GRIP"/>
    <property type="match status" value="1"/>
</dbReference>
<evidence type="ECO:0000256" key="1">
    <source>
        <dbReference type="ARBA" id="ARBA00004184"/>
    </source>
</evidence>